<accession>A0A7C4QMG5</accession>
<feature type="region of interest" description="Disordered" evidence="1">
    <location>
        <begin position="95"/>
        <end position="131"/>
    </location>
</feature>
<evidence type="ECO:0000256" key="1">
    <source>
        <dbReference type="SAM" id="MobiDB-lite"/>
    </source>
</evidence>
<dbReference type="PANTHER" id="PTHR30007:SF0">
    <property type="entry name" value="TRANSPOSASE"/>
    <property type="match status" value="1"/>
</dbReference>
<proteinExistence type="predicted"/>
<feature type="compositionally biased region" description="Basic and acidic residues" evidence="1">
    <location>
        <begin position="98"/>
        <end position="109"/>
    </location>
</feature>
<dbReference type="EMBL" id="DSVQ01000012">
    <property type="protein sequence ID" value="HGT38827.1"/>
    <property type="molecule type" value="Genomic_DNA"/>
</dbReference>
<dbReference type="PANTHER" id="PTHR30007">
    <property type="entry name" value="PHP DOMAIN PROTEIN"/>
    <property type="match status" value="1"/>
</dbReference>
<protein>
    <submittedName>
        <fullName evidence="3">Transposase</fullName>
    </submittedName>
</protein>
<evidence type="ECO:0000313" key="3">
    <source>
        <dbReference type="EMBL" id="HGT38827.1"/>
    </source>
</evidence>
<name>A0A7C4QMG5_9PLAN</name>
<dbReference type="InterPro" id="IPR025161">
    <property type="entry name" value="IS402-like_dom"/>
</dbReference>
<dbReference type="AlphaFoldDB" id="A0A7C4QMG5"/>
<reference evidence="3" key="1">
    <citation type="journal article" date="2020" name="mSystems">
        <title>Genome- and Community-Level Interaction Insights into Carbon Utilization and Element Cycling Functions of Hydrothermarchaeota in Hydrothermal Sediment.</title>
        <authorList>
            <person name="Zhou Z."/>
            <person name="Liu Y."/>
            <person name="Xu W."/>
            <person name="Pan J."/>
            <person name="Luo Z.H."/>
            <person name="Li M."/>
        </authorList>
    </citation>
    <scope>NUCLEOTIDE SEQUENCE [LARGE SCALE GENOMIC DNA]</scope>
    <source>
        <strain evidence="3">SpSt-508</strain>
    </source>
</reference>
<feature type="domain" description="Insertion element IS402-like" evidence="2">
    <location>
        <begin position="15"/>
        <end position="86"/>
    </location>
</feature>
<comment type="caution">
    <text evidence="3">The sequence shown here is derived from an EMBL/GenBank/DDBJ whole genome shotgun (WGS) entry which is preliminary data.</text>
</comment>
<evidence type="ECO:0000259" key="2">
    <source>
        <dbReference type="Pfam" id="PF13340"/>
    </source>
</evidence>
<sequence>MREHDAGRSPYPSDLTERQWNRVVPLLPEPRSTGRRRRHSLRQVMDAINYRWETGCAWRMLPHDFPPWGTVYTYYRRWQRTGMLPKLRDALLQGKRRDRIDRLDPRRPLGECTTAPRTALPTDPPHAPSCG</sequence>
<dbReference type="Pfam" id="PF13340">
    <property type="entry name" value="DUF4096"/>
    <property type="match status" value="1"/>
</dbReference>
<organism evidence="3">
    <name type="scientific">Schlesneria paludicola</name>
    <dbReference type="NCBI Taxonomy" id="360056"/>
    <lineage>
        <taxon>Bacteria</taxon>
        <taxon>Pseudomonadati</taxon>
        <taxon>Planctomycetota</taxon>
        <taxon>Planctomycetia</taxon>
        <taxon>Planctomycetales</taxon>
        <taxon>Planctomycetaceae</taxon>
        <taxon>Schlesneria</taxon>
    </lineage>
</organism>
<gene>
    <name evidence="3" type="ORF">ENS64_06125</name>
</gene>
<feature type="compositionally biased region" description="Pro residues" evidence="1">
    <location>
        <begin position="122"/>
        <end position="131"/>
    </location>
</feature>